<comment type="caution">
    <text evidence="1">The sequence shown here is derived from an EMBL/GenBank/DDBJ whole genome shotgun (WGS) entry which is preliminary data.</text>
</comment>
<organism evidence="1 2">
    <name type="scientific">Caerostris extrusa</name>
    <name type="common">Bark spider</name>
    <name type="synonym">Caerostris bankana</name>
    <dbReference type="NCBI Taxonomy" id="172846"/>
    <lineage>
        <taxon>Eukaryota</taxon>
        <taxon>Metazoa</taxon>
        <taxon>Ecdysozoa</taxon>
        <taxon>Arthropoda</taxon>
        <taxon>Chelicerata</taxon>
        <taxon>Arachnida</taxon>
        <taxon>Araneae</taxon>
        <taxon>Araneomorphae</taxon>
        <taxon>Entelegynae</taxon>
        <taxon>Araneoidea</taxon>
        <taxon>Araneidae</taxon>
        <taxon>Caerostris</taxon>
    </lineage>
</organism>
<gene>
    <name evidence="1" type="ORF">CEXT_464181</name>
</gene>
<proteinExistence type="predicted"/>
<accession>A0AAV4RA95</accession>
<evidence type="ECO:0000313" key="1">
    <source>
        <dbReference type="EMBL" id="GIY17342.1"/>
    </source>
</evidence>
<dbReference type="Proteomes" id="UP001054945">
    <property type="component" value="Unassembled WGS sequence"/>
</dbReference>
<name>A0AAV4RA95_CAEEX</name>
<reference evidence="1 2" key="1">
    <citation type="submission" date="2021-06" db="EMBL/GenBank/DDBJ databases">
        <title>Caerostris extrusa draft genome.</title>
        <authorList>
            <person name="Kono N."/>
            <person name="Arakawa K."/>
        </authorList>
    </citation>
    <scope>NUCLEOTIDE SEQUENCE [LARGE SCALE GENOMIC DNA]</scope>
</reference>
<dbReference type="AlphaFoldDB" id="A0AAV4RA95"/>
<sequence length="89" mass="9987">MVTAKKITLKQNNNNKRNKHSRLNICLPISASERDCGAVEAPPVSINKSIQNAIRIVTLQTEVDRVLFSLQTAIFKETRVELFPVVRLG</sequence>
<dbReference type="EMBL" id="BPLR01007500">
    <property type="protein sequence ID" value="GIY17342.1"/>
    <property type="molecule type" value="Genomic_DNA"/>
</dbReference>
<evidence type="ECO:0000313" key="2">
    <source>
        <dbReference type="Proteomes" id="UP001054945"/>
    </source>
</evidence>
<keyword evidence="2" id="KW-1185">Reference proteome</keyword>
<protein>
    <submittedName>
        <fullName evidence="1">Uncharacterized protein</fullName>
    </submittedName>
</protein>